<gene>
    <name evidence="1" type="ORF">TPR58_20840</name>
</gene>
<accession>A0ABV0BDK3</accession>
<dbReference type="EMBL" id="JBDIZK010000015">
    <property type="protein sequence ID" value="MEN3749633.1"/>
    <property type="molecule type" value="Genomic_DNA"/>
</dbReference>
<evidence type="ECO:0000313" key="1">
    <source>
        <dbReference type="EMBL" id="MEN3749633.1"/>
    </source>
</evidence>
<comment type="caution">
    <text evidence="1">The sequence shown here is derived from an EMBL/GenBank/DDBJ whole genome shotgun (WGS) entry which is preliminary data.</text>
</comment>
<keyword evidence="2" id="KW-1185">Reference proteome</keyword>
<organism evidence="1 2">
    <name type="scientific">Sphingomonas rustica</name>
    <dbReference type="NCBI Taxonomy" id="3103142"/>
    <lineage>
        <taxon>Bacteria</taxon>
        <taxon>Pseudomonadati</taxon>
        <taxon>Pseudomonadota</taxon>
        <taxon>Alphaproteobacteria</taxon>
        <taxon>Sphingomonadales</taxon>
        <taxon>Sphingomonadaceae</taxon>
        <taxon>Sphingomonas</taxon>
    </lineage>
</organism>
<name>A0ABV0BDK3_9SPHN</name>
<proteinExistence type="predicted"/>
<reference evidence="1 2" key="1">
    <citation type="submission" date="2024-05" db="EMBL/GenBank/DDBJ databases">
        <title>Sphingomonas sp. HF-S3 16S ribosomal RNA gene Genome sequencing and assembly.</title>
        <authorList>
            <person name="Lee H."/>
        </authorList>
    </citation>
    <scope>NUCLEOTIDE SEQUENCE [LARGE SCALE GENOMIC DNA]</scope>
    <source>
        <strain evidence="1 2">HF-S3</strain>
    </source>
</reference>
<evidence type="ECO:0000313" key="2">
    <source>
        <dbReference type="Proteomes" id="UP001427805"/>
    </source>
</evidence>
<sequence>MIETIMLLSTAALLTPDGSPDLTGPGRFCGFAPIIDLLPGETITTREIGIHSGSFRWTGEFGAFEVRGIGWASQPKGHLIRKPTGAQPGRFKQRRDKGRFVVAIWNGGHGAAYFTSERLFSAAQIAAIDRVTLFEEGQSPPEGCTLRTTFNWD</sequence>
<dbReference type="RefSeq" id="WP_346248677.1">
    <property type="nucleotide sequence ID" value="NZ_JBDIZK010000015.1"/>
</dbReference>
<protein>
    <submittedName>
        <fullName evidence="1">Uncharacterized protein</fullName>
    </submittedName>
</protein>
<dbReference type="Proteomes" id="UP001427805">
    <property type="component" value="Unassembled WGS sequence"/>
</dbReference>